<dbReference type="Proteomes" id="UP000001396">
    <property type="component" value="Unassembled WGS sequence"/>
</dbReference>
<name>D3B0U3_HETP5</name>
<dbReference type="InterPro" id="IPR023393">
    <property type="entry name" value="START-like_dom_sf"/>
</dbReference>
<dbReference type="GO" id="GO:0008525">
    <property type="term" value="F:phosphatidylcholine transporter activity"/>
    <property type="evidence" value="ECO:0007669"/>
    <property type="project" value="TreeGrafter"/>
</dbReference>
<dbReference type="GO" id="GO:0008526">
    <property type="term" value="F:phosphatidylinositol transfer activity"/>
    <property type="evidence" value="ECO:0007669"/>
    <property type="project" value="TreeGrafter"/>
</dbReference>
<dbReference type="GO" id="GO:0035091">
    <property type="term" value="F:phosphatidylinositol binding"/>
    <property type="evidence" value="ECO:0007669"/>
    <property type="project" value="TreeGrafter"/>
</dbReference>
<dbReference type="InParanoid" id="D3B0U3"/>
<keyword evidence="4" id="KW-1185">Reference proteome</keyword>
<dbReference type="PANTHER" id="PTHR10658:SF81">
    <property type="entry name" value="PROTEIN RETINAL DEGENERATION B"/>
    <property type="match status" value="1"/>
</dbReference>
<dbReference type="InterPro" id="IPR055261">
    <property type="entry name" value="PI_transfer_N"/>
</dbReference>
<feature type="domain" description="Phosphatidylinositol transfer protein N-terminal" evidence="2">
    <location>
        <begin position="1"/>
        <end position="42"/>
    </location>
</feature>
<evidence type="ECO:0000313" key="4">
    <source>
        <dbReference type="Proteomes" id="UP000001396"/>
    </source>
</evidence>
<dbReference type="SUPFAM" id="SSF55961">
    <property type="entry name" value="Bet v1-like"/>
    <property type="match status" value="2"/>
</dbReference>
<dbReference type="InterPro" id="IPR001666">
    <property type="entry name" value="PI_transfer"/>
</dbReference>
<dbReference type="GO" id="GO:0005737">
    <property type="term" value="C:cytoplasm"/>
    <property type="evidence" value="ECO:0007669"/>
    <property type="project" value="TreeGrafter"/>
</dbReference>
<sequence>MLIKEYRITLPLTVEEYQIAQLYMVSKKSKETTKGGEGIEILLGCRDVLLKAHKALFCWMDEWFGLTIEDIRRIEAETKEQLAKAMEEEKAKEEAEKNSKHK</sequence>
<reference evidence="3 4" key="1">
    <citation type="journal article" date="2011" name="Genome Res.">
        <title>Phylogeny-wide analysis of social amoeba genomes highlights ancient origins for complex intercellular communication.</title>
        <authorList>
            <person name="Heidel A.J."/>
            <person name="Lawal H.M."/>
            <person name="Felder M."/>
            <person name="Schilde C."/>
            <person name="Helps N.R."/>
            <person name="Tunggal B."/>
            <person name="Rivero F."/>
            <person name="John U."/>
            <person name="Schleicher M."/>
            <person name="Eichinger L."/>
            <person name="Platzer M."/>
            <person name="Noegel A.A."/>
            <person name="Schaap P."/>
            <person name="Gloeckner G."/>
        </authorList>
    </citation>
    <scope>NUCLEOTIDE SEQUENCE [LARGE SCALE GENOMIC DNA]</scope>
    <source>
        <strain evidence="4">ATCC 26659 / Pp 5 / PN500</strain>
    </source>
</reference>
<dbReference type="GeneID" id="31357436"/>
<gene>
    <name evidence="3" type="ORF">PPL_01910</name>
</gene>
<protein>
    <recommendedName>
        <fullName evidence="2">Phosphatidylinositol transfer protein N-terminal domain-containing protein</fullName>
    </recommendedName>
</protein>
<evidence type="ECO:0000313" key="3">
    <source>
        <dbReference type="EMBL" id="EFA84917.1"/>
    </source>
</evidence>
<evidence type="ECO:0000259" key="2">
    <source>
        <dbReference type="Pfam" id="PF02121"/>
    </source>
</evidence>
<proteinExistence type="predicted"/>
<accession>D3B0U3</accession>
<dbReference type="GO" id="GO:0031210">
    <property type="term" value="F:phosphatidylcholine binding"/>
    <property type="evidence" value="ECO:0007669"/>
    <property type="project" value="TreeGrafter"/>
</dbReference>
<evidence type="ECO:0000256" key="1">
    <source>
        <dbReference type="SAM" id="MobiDB-lite"/>
    </source>
</evidence>
<feature type="domain" description="Phosphatidylinositol transfer protein N-terminal" evidence="2">
    <location>
        <begin position="45"/>
        <end position="80"/>
    </location>
</feature>
<dbReference type="STRING" id="670386.D3B0U3"/>
<dbReference type="AlphaFoldDB" id="D3B0U3"/>
<dbReference type="EMBL" id="ADBJ01000008">
    <property type="protein sequence ID" value="EFA84917.1"/>
    <property type="molecule type" value="Genomic_DNA"/>
</dbReference>
<dbReference type="RefSeq" id="XP_020437027.1">
    <property type="nucleotide sequence ID" value="XM_020572910.1"/>
</dbReference>
<comment type="caution">
    <text evidence="3">The sequence shown here is derived from an EMBL/GenBank/DDBJ whole genome shotgun (WGS) entry which is preliminary data.</text>
</comment>
<feature type="region of interest" description="Disordered" evidence="1">
    <location>
        <begin position="82"/>
        <end position="102"/>
    </location>
</feature>
<organism evidence="3 4">
    <name type="scientific">Heterostelium pallidum (strain ATCC 26659 / Pp 5 / PN500)</name>
    <name type="common">Cellular slime mold</name>
    <name type="synonym">Polysphondylium pallidum</name>
    <dbReference type="NCBI Taxonomy" id="670386"/>
    <lineage>
        <taxon>Eukaryota</taxon>
        <taxon>Amoebozoa</taxon>
        <taxon>Evosea</taxon>
        <taxon>Eumycetozoa</taxon>
        <taxon>Dictyostelia</taxon>
        <taxon>Acytosteliales</taxon>
        <taxon>Acytosteliaceae</taxon>
        <taxon>Heterostelium</taxon>
    </lineage>
</organism>
<dbReference type="Gene3D" id="3.30.530.20">
    <property type="match status" value="2"/>
</dbReference>
<dbReference type="Pfam" id="PF02121">
    <property type="entry name" value="IP_trans"/>
    <property type="match status" value="2"/>
</dbReference>
<dbReference type="PANTHER" id="PTHR10658">
    <property type="entry name" value="PHOSPHATIDYLINOSITOL TRANSFER PROTEIN"/>
    <property type="match status" value="1"/>
</dbReference>